<dbReference type="InterPro" id="IPR006684">
    <property type="entry name" value="YbgC/YbaW"/>
</dbReference>
<proteinExistence type="inferred from homology"/>
<dbReference type="RefSeq" id="WP_241712031.1">
    <property type="nucleotide sequence ID" value="NZ_JALBUF010000001.1"/>
</dbReference>
<dbReference type="EMBL" id="JALBUF010000001">
    <property type="protein sequence ID" value="MCI0182437.1"/>
    <property type="molecule type" value="Genomic_DNA"/>
</dbReference>
<dbReference type="Proteomes" id="UP001139263">
    <property type="component" value="Unassembled WGS sequence"/>
</dbReference>
<evidence type="ECO:0000313" key="3">
    <source>
        <dbReference type="EMBL" id="MCI0182437.1"/>
    </source>
</evidence>
<comment type="caution">
    <text evidence="3">The sequence shown here is derived from an EMBL/GenBank/DDBJ whole genome shotgun (WGS) entry which is preliminary data.</text>
</comment>
<reference evidence="3" key="1">
    <citation type="submission" date="2022-03" db="EMBL/GenBank/DDBJ databases">
        <title>Draft Genome Sequence of Firmicute Strain S0AB, a Heterotrophic Iron/Sulfur-Oxidizing Extreme Acidophile.</title>
        <authorList>
            <person name="Vergara E."/>
            <person name="Pakostova E."/>
            <person name="Johnson D.B."/>
            <person name="Holmes D.S."/>
        </authorList>
    </citation>
    <scope>NUCLEOTIDE SEQUENCE</scope>
    <source>
        <strain evidence="3">S0AB</strain>
    </source>
</reference>
<dbReference type="PANTHER" id="PTHR31793:SF27">
    <property type="entry name" value="NOVEL THIOESTERASE SUPERFAMILY DOMAIN AND SAPOSIN A-TYPE DOMAIN CONTAINING PROTEIN (0610012H03RIK)"/>
    <property type="match status" value="1"/>
</dbReference>
<evidence type="ECO:0000256" key="1">
    <source>
        <dbReference type="ARBA" id="ARBA00005953"/>
    </source>
</evidence>
<dbReference type="InterPro" id="IPR029069">
    <property type="entry name" value="HotDog_dom_sf"/>
</dbReference>
<dbReference type="Gene3D" id="3.10.129.10">
    <property type="entry name" value="Hotdog Thioesterase"/>
    <property type="match status" value="1"/>
</dbReference>
<evidence type="ECO:0008006" key="5">
    <source>
        <dbReference type="Google" id="ProtNLM"/>
    </source>
</evidence>
<dbReference type="InterPro" id="IPR050563">
    <property type="entry name" value="4-hydroxybenzoyl-CoA_TE"/>
</dbReference>
<dbReference type="AlphaFoldDB" id="A0A9X1VAJ7"/>
<dbReference type="CDD" id="cd00586">
    <property type="entry name" value="4HBT"/>
    <property type="match status" value="1"/>
</dbReference>
<dbReference type="GO" id="GO:0047617">
    <property type="term" value="F:fatty acyl-CoA hydrolase activity"/>
    <property type="evidence" value="ECO:0007669"/>
    <property type="project" value="TreeGrafter"/>
</dbReference>
<gene>
    <name evidence="3" type="ORF">MM817_00697</name>
</gene>
<sequence length="139" mass="16252">MNMTKSRSTIRVRYQETDQMSVAWHGNYVQWFEVARTDWLRMENLSYRDLEDGGIMLPVLRVGCEYLHSAHYDDLLYVDAMIKEYNGLRLTFSYSVLLADGEKLLATGETEHVFTDRSLKPIRLVRSAPHIHRLLLGDE</sequence>
<evidence type="ECO:0000256" key="2">
    <source>
        <dbReference type="ARBA" id="ARBA00022801"/>
    </source>
</evidence>
<keyword evidence="4" id="KW-1185">Reference proteome</keyword>
<accession>A0A9X1VAJ7</accession>
<evidence type="ECO:0000313" key="4">
    <source>
        <dbReference type="Proteomes" id="UP001139263"/>
    </source>
</evidence>
<dbReference type="NCBIfam" id="TIGR00051">
    <property type="entry name" value="YbgC/FadM family acyl-CoA thioesterase"/>
    <property type="match status" value="1"/>
</dbReference>
<keyword evidence="2" id="KW-0378">Hydrolase</keyword>
<dbReference type="PIRSF" id="PIRSF003230">
    <property type="entry name" value="YbgC"/>
    <property type="match status" value="1"/>
</dbReference>
<dbReference type="PANTHER" id="PTHR31793">
    <property type="entry name" value="4-HYDROXYBENZOYL-COA THIOESTERASE FAMILY MEMBER"/>
    <property type="match status" value="1"/>
</dbReference>
<organism evidence="3 4">
    <name type="scientific">Sulfoacidibacillus ferrooxidans</name>
    <dbReference type="NCBI Taxonomy" id="2005001"/>
    <lineage>
        <taxon>Bacteria</taxon>
        <taxon>Bacillati</taxon>
        <taxon>Bacillota</taxon>
        <taxon>Bacilli</taxon>
        <taxon>Bacillales</taxon>
        <taxon>Alicyclobacillaceae</taxon>
        <taxon>Sulfoacidibacillus</taxon>
    </lineage>
</organism>
<dbReference type="SUPFAM" id="SSF54637">
    <property type="entry name" value="Thioesterase/thiol ester dehydrase-isomerase"/>
    <property type="match status" value="1"/>
</dbReference>
<comment type="similarity">
    <text evidence="1">Belongs to the 4-hydroxybenzoyl-CoA thioesterase family.</text>
</comment>
<protein>
    <recommendedName>
        <fullName evidence="5">Thioesterase domain-containing protein</fullName>
    </recommendedName>
</protein>
<dbReference type="Pfam" id="PF13279">
    <property type="entry name" value="4HBT_2"/>
    <property type="match status" value="1"/>
</dbReference>
<name>A0A9X1VAJ7_9BACL</name>